<dbReference type="InterPro" id="IPR013785">
    <property type="entry name" value="Aldolase_TIM"/>
</dbReference>
<organism evidence="7 8">
    <name type="scientific">Paenibacillus thermoaerophilus</name>
    <dbReference type="NCBI Taxonomy" id="1215385"/>
    <lineage>
        <taxon>Bacteria</taxon>
        <taxon>Bacillati</taxon>
        <taxon>Bacillota</taxon>
        <taxon>Bacilli</taxon>
        <taxon>Bacillales</taxon>
        <taxon>Paenibacillaceae</taxon>
        <taxon>Paenibacillus</taxon>
    </lineage>
</organism>
<evidence type="ECO:0000313" key="8">
    <source>
        <dbReference type="Proteomes" id="UP001596528"/>
    </source>
</evidence>
<sequence length="227" mass="23710">MANREIDRPLASYIDHTLLKPEAGSADIERLCREAVEYGFYSVCVNSQWVPLCRERLAGTDVKVCAVVGFPLGAMLPEAKAAEARLAAARGAQEIDMVLAVGWLREGRFDDVEADIRGVVQAAGSARVKVILETGLLDDALKRKACELSERAGAAFVKTSTGFGPGGATVEDVRLMRASVSAAVGVKASGGVRDAETAIRMIEAGAARIGTSSGVAIVRGQAGTGGY</sequence>
<dbReference type="InterPro" id="IPR002915">
    <property type="entry name" value="DeoC/FbaB/LacD_aldolase"/>
</dbReference>
<keyword evidence="4 6" id="KW-0704">Schiff base</keyword>
<dbReference type="SMART" id="SM01133">
    <property type="entry name" value="DeoC"/>
    <property type="match status" value="1"/>
</dbReference>
<protein>
    <recommendedName>
        <fullName evidence="6">Deoxyribose-phosphate aldolase</fullName>
        <shortName evidence="6">DERA</shortName>
        <ecNumber evidence="6">4.1.2.4</ecNumber>
    </recommendedName>
    <alternativeName>
        <fullName evidence="6">2-deoxy-D-ribose 5-phosphate aldolase</fullName>
    </alternativeName>
    <alternativeName>
        <fullName evidence="6">Phosphodeoxyriboaldolase</fullName>
        <shortName evidence="6">Deoxyriboaldolase</shortName>
    </alternativeName>
</protein>
<feature type="active site" description="Schiff-base intermediate with acetaldehyde" evidence="6">
    <location>
        <position position="158"/>
    </location>
</feature>
<name>A0ABW2UXF8_9BACL</name>
<dbReference type="InterPro" id="IPR011343">
    <property type="entry name" value="DeoC"/>
</dbReference>
<dbReference type="PANTHER" id="PTHR10889">
    <property type="entry name" value="DEOXYRIBOSE-PHOSPHATE ALDOLASE"/>
    <property type="match status" value="1"/>
</dbReference>
<dbReference type="GO" id="GO:0004139">
    <property type="term" value="F:deoxyribose-phosphate aldolase activity"/>
    <property type="evidence" value="ECO:0007669"/>
    <property type="project" value="UniProtKB-EC"/>
</dbReference>
<evidence type="ECO:0000313" key="7">
    <source>
        <dbReference type="EMBL" id="MFC7748587.1"/>
    </source>
</evidence>
<evidence type="ECO:0000256" key="1">
    <source>
        <dbReference type="ARBA" id="ARBA00010936"/>
    </source>
</evidence>
<proteinExistence type="inferred from homology"/>
<evidence type="ECO:0000256" key="3">
    <source>
        <dbReference type="ARBA" id="ARBA00023239"/>
    </source>
</evidence>
<keyword evidence="3 6" id="KW-0456">Lyase</keyword>
<dbReference type="SUPFAM" id="SSF51569">
    <property type="entry name" value="Aldolase"/>
    <property type="match status" value="1"/>
</dbReference>
<dbReference type="PIRSF" id="PIRSF001357">
    <property type="entry name" value="DeoC"/>
    <property type="match status" value="1"/>
</dbReference>
<feature type="active site" description="Proton donor/acceptor" evidence="6">
    <location>
        <position position="96"/>
    </location>
</feature>
<keyword evidence="8" id="KW-1185">Reference proteome</keyword>
<reference evidence="8" key="1">
    <citation type="journal article" date="2019" name="Int. J. Syst. Evol. Microbiol.">
        <title>The Global Catalogue of Microorganisms (GCM) 10K type strain sequencing project: providing services to taxonomists for standard genome sequencing and annotation.</title>
        <authorList>
            <consortium name="The Broad Institute Genomics Platform"/>
            <consortium name="The Broad Institute Genome Sequencing Center for Infectious Disease"/>
            <person name="Wu L."/>
            <person name="Ma J."/>
        </authorList>
    </citation>
    <scope>NUCLEOTIDE SEQUENCE [LARGE SCALE GENOMIC DNA]</scope>
    <source>
        <strain evidence="8">JCM 18657</strain>
    </source>
</reference>
<comment type="function">
    <text evidence="6">Catalyzes a reversible aldol reaction between acetaldehyde and D-glyceraldehyde 3-phosphate to generate 2-deoxy-D-ribose 5-phosphate.</text>
</comment>
<comment type="caution">
    <text evidence="7">The sequence shown here is derived from an EMBL/GenBank/DDBJ whole genome shotgun (WGS) entry which is preliminary data.</text>
</comment>
<dbReference type="Pfam" id="PF01791">
    <property type="entry name" value="DeoC"/>
    <property type="match status" value="1"/>
</dbReference>
<gene>
    <name evidence="6 7" type="primary">deoC</name>
    <name evidence="7" type="ORF">ACFQWB_01330</name>
</gene>
<feature type="active site" description="Proton donor/acceptor" evidence="6">
    <location>
        <position position="187"/>
    </location>
</feature>
<evidence type="ECO:0000256" key="2">
    <source>
        <dbReference type="ARBA" id="ARBA00022490"/>
    </source>
</evidence>
<dbReference type="Proteomes" id="UP001596528">
    <property type="component" value="Unassembled WGS sequence"/>
</dbReference>
<keyword evidence="2 6" id="KW-0963">Cytoplasm</keyword>
<evidence type="ECO:0000256" key="6">
    <source>
        <dbReference type="HAMAP-Rule" id="MF_00114"/>
    </source>
</evidence>
<evidence type="ECO:0000256" key="4">
    <source>
        <dbReference type="ARBA" id="ARBA00023270"/>
    </source>
</evidence>
<dbReference type="NCBIfam" id="TIGR00126">
    <property type="entry name" value="deoC"/>
    <property type="match status" value="1"/>
</dbReference>
<comment type="catalytic activity">
    <reaction evidence="5 6">
        <text>2-deoxy-D-ribose 5-phosphate = D-glyceraldehyde 3-phosphate + acetaldehyde</text>
        <dbReference type="Rhea" id="RHEA:12821"/>
        <dbReference type="ChEBI" id="CHEBI:15343"/>
        <dbReference type="ChEBI" id="CHEBI:59776"/>
        <dbReference type="ChEBI" id="CHEBI:62877"/>
        <dbReference type="EC" id="4.1.2.4"/>
    </reaction>
</comment>
<dbReference type="Gene3D" id="3.20.20.70">
    <property type="entry name" value="Aldolase class I"/>
    <property type="match status" value="1"/>
</dbReference>
<comment type="pathway">
    <text evidence="6">Carbohydrate degradation; 2-deoxy-D-ribose 1-phosphate degradation; D-glyceraldehyde 3-phosphate and acetaldehyde from 2-deoxy-alpha-D-ribose 1-phosphate: step 2/2.</text>
</comment>
<dbReference type="InterPro" id="IPR028581">
    <property type="entry name" value="DeoC_typeI"/>
</dbReference>
<dbReference type="HAMAP" id="MF_00114">
    <property type="entry name" value="DeoC_type1"/>
    <property type="match status" value="1"/>
</dbReference>
<comment type="similarity">
    <text evidence="1 6">Belongs to the DeoC/FbaB aldolase family. DeoC type 1 subfamily.</text>
</comment>
<accession>A0ABW2UXF8</accession>
<dbReference type="EMBL" id="JBHTGQ010000002">
    <property type="protein sequence ID" value="MFC7748587.1"/>
    <property type="molecule type" value="Genomic_DNA"/>
</dbReference>
<dbReference type="RefSeq" id="WP_138787643.1">
    <property type="nucleotide sequence ID" value="NZ_JBHTGQ010000002.1"/>
</dbReference>
<evidence type="ECO:0000256" key="5">
    <source>
        <dbReference type="ARBA" id="ARBA00048791"/>
    </source>
</evidence>
<dbReference type="EC" id="4.1.2.4" evidence="6"/>
<dbReference type="CDD" id="cd00959">
    <property type="entry name" value="DeoC"/>
    <property type="match status" value="1"/>
</dbReference>
<dbReference type="PANTHER" id="PTHR10889:SF1">
    <property type="entry name" value="DEOXYRIBOSE-PHOSPHATE ALDOLASE"/>
    <property type="match status" value="1"/>
</dbReference>
<comment type="subcellular location">
    <subcellularLocation>
        <location evidence="6">Cytoplasm</location>
    </subcellularLocation>
</comment>